<organism evidence="1">
    <name type="scientific">uncultured Caudovirales phage</name>
    <dbReference type="NCBI Taxonomy" id="2100421"/>
    <lineage>
        <taxon>Viruses</taxon>
        <taxon>Duplodnaviria</taxon>
        <taxon>Heunggongvirae</taxon>
        <taxon>Uroviricota</taxon>
        <taxon>Caudoviricetes</taxon>
        <taxon>Peduoviridae</taxon>
        <taxon>Maltschvirus</taxon>
        <taxon>Maltschvirus maltsch</taxon>
    </lineage>
</organism>
<evidence type="ECO:0000313" key="1">
    <source>
        <dbReference type="EMBL" id="CAB5221365.1"/>
    </source>
</evidence>
<gene>
    <name evidence="1" type="ORF">UFOVP244_146</name>
</gene>
<proteinExistence type="predicted"/>
<protein>
    <submittedName>
        <fullName evidence="1">Uncharacterized protein</fullName>
    </submittedName>
</protein>
<name>A0A6J7WWU3_9CAUD</name>
<dbReference type="EMBL" id="LR798292">
    <property type="protein sequence ID" value="CAB5221365.1"/>
    <property type="molecule type" value="Genomic_DNA"/>
</dbReference>
<accession>A0A6J7WWU3</accession>
<sequence length="145" mass="17035">MSRLSDKVPEGGHKVRKVSDTLHEIYHVSVEMIGKVRKTEKGWILEDGTAFDQEQDAIRQIYHDRDLPFHVAQKEFKEKVKVIEVTADQNSYKVGPFQIDVRLPMFKDFKWFRTTTKLDTILIEGAKSQAEYERKRWTKIAEEPV</sequence>
<reference evidence="1" key="1">
    <citation type="submission" date="2020-05" db="EMBL/GenBank/DDBJ databases">
        <authorList>
            <person name="Chiriac C."/>
            <person name="Salcher M."/>
            <person name="Ghai R."/>
            <person name="Kavagutti S V."/>
        </authorList>
    </citation>
    <scope>NUCLEOTIDE SEQUENCE</scope>
</reference>